<evidence type="ECO:0000313" key="2">
    <source>
        <dbReference type="Proteomes" id="UP000177354"/>
    </source>
</evidence>
<sequence length="581" mass="66969">MFDFSKTAINRAFSFPATLLMLFLCLGIFSSSMPKAVASPRYMPSASYVNIVVPLRSREYWKDFGNVIPLFEFLKEEKLPTTVLIQYSNLRDPQVRDYLKSLPENFELGLFLEVDQVLADDSFASYYFGMDDRSHANQIFLSGYKVSERKRMIDSVFNRFREVFGYFPGSAGAWYVDALSQNYLKDKYGVSALLDVADQFRTDTYGLWGKPWGTPFFPSKINPLVPSAGKSDNSQIVKIQWAARDPVRGYGLNVFDSTYSVQANDYIKGHRLDTGYFTHLAAAYLFSKNYVNQLTLGLEAGQEGASFLDEFRLQIEAIRQLNSVNRITFVTMKEFAGIFRRAYSVPKWSWAVESSDYFNRQTKAYWINFPSYRVLILFENNGLILKDLRVYDNARFWADFFDSDRNRDLKRILPACIDSLNMHNEMLLAAGVDSPELVRIDNSNTFYIQFSTDKKSGPEKLVFSKDGIFSGNENIFDSGRLLVSDNFLTEFFMDLMHVYQLKKNRFYGKNIRLSKINGNFYFGLEISPGKLLALTSSYPFGGIYDFPFQILSKFHRLNIIDNLQPYFQSFINPPVNCKIKL</sequence>
<organism evidence="1 2">
    <name type="scientific">Candidatus Gottesmanbacteria bacterium RIFCSPHIGHO2_01_FULL_40_15</name>
    <dbReference type="NCBI Taxonomy" id="1798376"/>
    <lineage>
        <taxon>Bacteria</taxon>
        <taxon>Candidatus Gottesmaniibacteriota</taxon>
    </lineage>
</organism>
<gene>
    <name evidence="1" type="ORF">A2777_05585</name>
</gene>
<dbReference type="AlphaFoldDB" id="A0A1F5Z2T4"/>
<comment type="caution">
    <text evidence="1">The sequence shown here is derived from an EMBL/GenBank/DDBJ whole genome shotgun (WGS) entry which is preliminary data.</text>
</comment>
<accession>A0A1F5Z2T4</accession>
<evidence type="ECO:0000313" key="1">
    <source>
        <dbReference type="EMBL" id="OGG06422.1"/>
    </source>
</evidence>
<dbReference type="Gene3D" id="3.20.20.510">
    <property type="entry name" value="Uncharacterised protein PF12979, DUF3863"/>
    <property type="match status" value="1"/>
</dbReference>
<protein>
    <submittedName>
        <fullName evidence="1">Uncharacterized protein</fullName>
    </submittedName>
</protein>
<name>A0A1F5Z2T4_9BACT</name>
<reference evidence="1 2" key="1">
    <citation type="journal article" date="2016" name="Nat. Commun.">
        <title>Thousands of microbial genomes shed light on interconnected biogeochemical processes in an aquifer system.</title>
        <authorList>
            <person name="Anantharaman K."/>
            <person name="Brown C.T."/>
            <person name="Hug L.A."/>
            <person name="Sharon I."/>
            <person name="Castelle C.J."/>
            <person name="Probst A.J."/>
            <person name="Thomas B.C."/>
            <person name="Singh A."/>
            <person name="Wilkins M.J."/>
            <person name="Karaoz U."/>
            <person name="Brodie E.L."/>
            <person name="Williams K.H."/>
            <person name="Hubbard S.S."/>
            <person name="Banfield J.F."/>
        </authorList>
    </citation>
    <scope>NUCLEOTIDE SEQUENCE [LARGE SCALE GENOMIC DNA]</scope>
</reference>
<dbReference type="Proteomes" id="UP000177354">
    <property type="component" value="Unassembled WGS sequence"/>
</dbReference>
<dbReference type="EMBL" id="MFJF01000015">
    <property type="protein sequence ID" value="OGG06422.1"/>
    <property type="molecule type" value="Genomic_DNA"/>
</dbReference>
<proteinExistence type="predicted"/>